<reference evidence="2 3" key="1">
    <citation type="submission" date="2018-06" db="EMBL/GenBank/DDBJ databases">
        <authorList>
            <consortium name="Pathogen Informatics"/>
            <person name="Doyle S."/>
        </authorList>
    </citation>
    <scope>NUCLEOTIDE SEQUENCE [LARGE SCALE GENOMIC DNA]</scope>
    <source>
        <strain evidence="2 3">NCTC12195</strain>
    </source>
</reference>
<name>A0A380FHU4_STAGA</name>
<dbReference type="EMBL" id="UHDK01000001">
    <property type="protein sequence ID" value="SUM33777.1"/>
    <property type="molecule type" value="Genomic_DNA"/>
</dbReference>
<evidence type="ECO:0000313" key="2">
    <source>
        <dbReference type="EMBL" id="SUM33777.1"/>
    </source>
</evidence>
<accession>A0A380FHU4</accession>
<evidence type="ECO:0000313" key="4">
    <source>
        <dbReference type="Proteomes" id="UP000321057"/>
    </source>
</evidence>
<sequence>MWMIAAIVLALIALILIISNKAKSDLISTLRYENAHLKNYIQAYIDKK</sequence>
<dbReference type="InterPro" id="IPR009999">
    <property type="entry name" value="DUF1514"/>
</dbReference>
<organism evidence="2 3">
    <name type="scientific">Staphylococcus gallinarum</name>
    <dbReference type="NCBI Taxonomy" id="1293"/>
    <lineage>
        <taxon>Bacteria</taxon>
        <taxon>Bacillati</taxon>
        <taxon>Bacillota</taxon>
        <taxon>Bacilli</taxon>
        <taxon>Bacillales</taxon>
        <taxon>Staphylococcaceae</taxon>
        <taxon>Staphylococcus</taxon>
    </lineage>
</organism>
<dbReference type="AlphaFoldDB" id="A0A380FHU4"/>
<reference evidence="1 4" key="2">
    <citation type="submission" date="2019-07" db="EMBL/GenBank/DDBJ databases">
        <title>Whole genome shotgun sequence of Staphylococcus gallinarum NBRC 109767.</title>
        <authorList>
            <person name="Hosoyama A."/>
            <person name="Uohara A."/>
            <person name="Ohji S."/>
            <person name="Ichikawa N."/>
        </authorList>
    </citation>
    <scope>NUCLEOTIDE SEQUENCE [LARGE SCALE GENOMIC DNA]</scope>
    <source>
        <strain evidence="1 4">NBRC 109767</strain>
    </source>
</reference>
<evidence type="ECO:0000313" key="3">
    <source>
        <dbReference type="Proteomes" id="UP000255277"/>
    </source>
</evidence>
<dbReference type="Proteomes" id="UP000321057">
    <property type="component" value="Unassembled WGS sequence"/>
</dbReference>
<evidence type="ECO:0000313" key="1">
    <source>
        <dbReference type="EMBL" id="GEQ05524.1"/>
    </source>
</evidence>
<gene>
    <name evidence="2" type="ORF">NCTC12195_03246</name>
    <name evidence="1" type="ORF">SGA02_13520</name>
</gene>
<evidence type="ECO:0008006" key="5">
    <source>
        <dbReference type="Google" id="ProtNLM"/>
    </source>
</evidence>
<keyword evidence="4" id="KW-1185">Reference proteome</keyword>
<dbReference type="Proteomes" id="UP000255277">
    <property type="component" value="Unassembled WGS sequence"/>
</dbReference>
<proteinExistence type="predicted"/>
<dbReference type="Pfam" id="PF07438">
    <property type="entry name" value="DUF1514"/>
    <property type="match status" value="1"/>
</dbReference>
<dbReference type="EMBL" id="BKAX01000003">
    <property type="protein sequence ID" value="GEQ05524.1"/>
    <property type="molecule type" value="Genomic_DNA"/>
</dbReference>
<protein>
    <recommendedName>
        <fullName evidence="5">DUF1514 domain-containing protein</fullName>
    </recommendedName>
</protein>
<dbReference type="RefSeq" id="WP_158001718.1">
    <property type="nucleotide sequence ID" value="NZ_BKAX01000003.1"/>
</dbReference>